<name>A0A1D2MSQ1_ORCCI</name>
<dbReference type="InterPro" id="IPR001648">
    <property type="entry name" value="Ribosomal_bS18"/>
</dbReference>
<proteinExistence type="inferred from homology"/>
<dbReference type="GO" id="GO:0032543">
    <property type="term" value="P:mitochondrial translation"/>
    <property type="evidence" value="ECO:0007669"/>
    <property type="project" value="TreeGrafter"/>
</dbReference>
<dbReference type="STRING" id="48709.A0A1D2MSQ1"/>
<dbReference type="Gene3D" id="4.10.640.10">
    <property type="entry name" value="Ribosomal protein S18"/>
    <property type="match status" value="1"/>
</dbReference>
<protein>
    <submittedName>
        <fullName evidence="4">28S ribosomal protein S18c, mitochondrial</fullName>
    </submittedName>
</protein>
<keyword evidence="2 4" id="KW-0689">Ribosomal protein</keyword>
<comment type="similarity">
    <text evidence="1">Belongs to the bacterial ribosomal protein bS18 family.</text>
</comment>
<gene>
    <name evidence="4" type="ORF">Ocin01_10531</name>
</gene>
<dbReference type="AlphaFoldDB" id="A0A1D2MSQ1"/>
<accession>A0A1D2MSQ1</accession>
<evidence type="ECO:0000256" key="1">
    <source>
        <dbReference type="ARBA" id="ARBA00005589"/>
    </source>
</evidence>
<dbReference type="Pfam" id="PF01084">
    <property type="entry name" value="Ribosomal_S18"/>
    <property type="match status" value="1"/>
</dbReference>
<dbReference type="EMBL" id="LJIJ01000571">
    <property type="protein sequence ID" value="ODM96149.1"/>
    <property type="molecule type" value="Genomic_DNA"/>
</dbReference>
<dbReference type="Proteomes" id="UP000094527">
    <property type="component" value="Unassembled WGS sequence"/>
</dbReference>
<keyword evidence="5" id="KW-1185">Reference proteome</keyword>
<reference evidence="4 5" key="1">
    <citation type="journal article" date="2016" name="Genome Biol. Evol.">
        <title>Gene Family Evolution Reflects Adaptation to Soil Environmental Stressors in the Genome of the Collembolan Orchesella cincta.</title>
        <authorList>
            <person name="Faddeeva-Vakhrusheva A."/>
            <person name="Derks M.F."/>
            <person name="Anvar S.Y."/>
            <person name="Agamennone V."/>
            <person name="Suring W."/>
            <person name="Smit S."/>
            <person name="van Straalen N.M."/>
            <person name="Roelofs D."/>
        </authorList>
    </citation>
    <scope>NUCLEOTIDE SEQUENCE [LARGE SCALE GENOMIC DNA]</scope>
    <source>
        <tissue evidence="4">Mixed pool</tissue>
    </source>
</reference>
<dbReference type="GO" id="GO:0005763">
    <property type="term" value="C:mitochondrial small ribosomal subunit"/>
    <property type="evidence" value="ECO:0007669"/>
    <property type="project" value="TreeGrafter"/>
</dbReference>
<dbReference type="GO" id="GO:0070181">
    <property type="term" value="F:small ribosomal subunit rRNA binding"/>
    <property type="evidence" value="ECO:0007669"/>
    <property type="project" value="TreeGrafter"/>
</dbReference>
<dbReference type="GO" id="GO:0003735">
    <property type="term" value="F:structural constituent of ribosome"/>
    <property type="evidence" value="ECO:0007669"/>
    <property type="project" value="InterPro"/>
</dbReference>
<evidence type="ECO:0000256" key="3">
    <source>
        <dbReference type="ARBA" id="ARBA00023274"/>
    </source>
</evidence>
<evidence type="ECO:0000313" key="5">
    <source>
        <dbReference type="Proteomes" id="UP000094527"/>
    </source>
</evidence>
<keyword evidence="3" id="KW-0687">Ribonucleoprotein</keyword>
<dbReference type="OMA" id="PYERHIT"/>
<evidence type="ECO:0000313" key="4">
    <source>
        <dbReference type="EMBL" id="ODM96149.1"/>
    </source>
</evidence>
<dbReference type="SUPFAM" id="SSF46911">
    <property type="entry name" value="Ribosomal protein S18"/>
    <property type="match status" value="1"/>
</dbReference>
<dbReference type="PANTHER" id="PTHR13479:SF40">
    <property type="entry name" value="SMALL RIBOSOMAL SUBUNIT PROTEIN BS18M"/>
    <property type="match status" value="1"/>
</dbReference>
<dbReference type="OrthoDB" id="10066799at2759"/>
<evidence type="ECO:0000256" key="2">
    <source>
        <dbReference type="ARBA" id="ARBA00022980"/>
    </source>
</evidence>
<organism evidence="4 5">
    <name type="scientific">Orchesella cincta</name>
    <name type="common">Springtail</name>
    <name type="synonym">Podura cincta</name>
    <dbReference type="NCBI Taxonomy" id="48709"/>
    <lineage>
        <taxon>Eukaryota</taxon>
        <taxon>Metazoa</taxon>
        <taxon>Ecdysozoa</taxon>
        <taxon>Arthropoda</taxon>
        <taxon>Hexapoda</taxon>
        <taxon>Collembola</taxon>
        <taxon>Entomobryomorpha</taxon>
        <taxon>Entomobryoidea</taxon>
        <taxon>Orchesellidae</taxon>
        <taxon>Orchesellinae</taxon>
        <taxon>Orchesella</taxon>
    </lineage>
</organism>
<comment type="caution">
    <text evidence="4">The sequence shown here is derived from an EMBL/GenBank/DDBJ whole genome shotgun (WGS) entry which is preliminary data.</text>
</comment>
<sequence length="173" mass="20035">MMPIVRTLARSRSMFSLSASVVNPAFSSSIIRSNYIPVRGIKTTDTMHPDPVYDEDEKVLKKVLEERQQQCEDLPIGMDNPYEKPKKICILCEHGITPNYKNIKLLYQFVSPYTGMPYERHITGLCKQKQEQVEKAILLAVNLGLMSNYLKEVEFLKDPKLCDPERPFRPHKY</sequence>
<dbReference type="PANTHER" id="PTHR13479">
    <property type="entry name" value="30S RIBOSOMAL PROTEIN S18"/>
    <property type="match status" value="1"/>
</dbReference>
<dbReference type="InterPro" id="IPR036870">
    <property type="entry name" value="Ribosomal_bS18_sf"/>
</dbReference>